<proteinExistence type="predicted"/>
<gene>
    <name evidence="1" type="ORF">BOLC9T53648H</name>
</gene>
<reference evidence="1" key="1">
    <citation type="submission" date="2018-11" db="EMBL/GenBank/DDBJ databases">
        <authorList>
            <consortium name="Genoscope - CEA"/>
            <person name="William W."/>
        </authorList>
    </citation>
    <scope>NUCLEOTIDE SEQUENCE</scope>
</reference>
<sequence length="60" mass="6951">MGDQEGKIKNQYISWCPRNQNIVVALLVDGVNQNWTDAVVNSINLPWNKEYYRAKQNLSI</sequence>
<organism evidence="1">
    <name type="scientific">Brassica oleracea</name>
    <name type="common">Wild cabbage</name>
    <dbReference type="NCBI Taxonomy" id="3712"/>
    <lineage>
        <taxon>Eukaryota</taxon>
        <taxon>Viridiplantae</taxon>
        <taxon>Streptophyta</taxon>
        <taxon>Embryophyta</taxon>
        <taxon>Tracheophyta</taxon>
        <taxon>Spermatophyta</taxon>
        <taxon>Magnoliopsida</taxon>
        <taxon>eudicotyledons</taxon>
        <taxon>Gunneridae</taxon>
        <taxon>Pentapetalae</taxon>
        <taxon>rosids</taxon>
        <taxon>malvids</taxon>
        <taxon>Brassicales</taxon>
        <taxon>Brassicaceae</taxon>
        <taxon>Brassiceae</taxon>
        <taxon>Brassica</taxon>
    </lineage>
</organism>
<name>A0A3P6E1X4_BRAOL</name>
<evidence type="ECO:0000313" key="1">
    <source>
        <dbReference type="EMBL" id="VDD28325.1"/>
    </source>
</evidence>
<dbReference type="EMBL" id="LR031875">
    <property type="protein sequence ID" value="VDD28325.1"/>
    <property type="molecule type" value="Genomic_DNA"/>
</dbReference>
<dbReference type="AlphaFoldDB" id="A0A3P6E1X4"/>
<protein>
    <submittedName>
        <fullName evidence="1">Uncharacterized protein</fullName>
    </submittedName>
</protein>
<accession>A0A3P6E1X4</accession>